<accession>A0AAC9PR44</accession>
<reference evidence="2" key="1">
    <citation type="submission" date="2016-06" db="EMBL/GenBank/DDBJ databases">
        <title>Complete genome sequence of Actinoalloteichus fjordicus DSM 46855 (=ADI127-17), type strain of the new species Actinoalloteichus fjordicus.</title>
        <authorList>
            <person name="Ruckert C."/>
            <person name="Nouioui I."/>
            <person name="Willmese J."/>
            <person name="van Wezel G."/>
            <person name="Klenk H.-P."/>
            <person name="Kalinowski J."/>
            <person name="Zotchev S.B."/>
        </authorList>
    </citation>
    <scope>NUCLEOTIDE SEQUENCE [LARGE SCALE GENOMIC DNA]</scope>
    <source>
        <strain evidence="2">ADI127-7</strain>
    </source>
</reference>
<protein>
    <submittedName>
        <fullName evidence="1">Uncharacterized protein</fullName>
    </submittedName>
</protein>
<dbReference type="EMBL" id="CP016076">
    <property type="protein sequence ID" value="APU13894.1"/>
    <property type="molecule type" value="Genomic_DNA"/>
</dbReference>
<evidence type="ECO:0000313" key="1">
    <source>
        <dbReference type="EMBL" id="APU13894.1"/>
    </source>
</evidence>
<name>A0AAC9PR44_9PSEU</name>
<evidence type="ECO:0000313" key="2">
    <source>
        <dbReference type="Proteomes" id="UP000185511"/>
    </source>
</evidence>
<dbReference type="Proteomes" id="UP000185511">
    <property type="component" value="Chromosome"/>
</dbReference>
<proteinExistence type="predicted"/>
<dbReference type="AlphaFoldDB" id="A0AAC9PR44"/>
<sequence>MAVPAFGRTEADRGQAAQAVFVGPRCRPHVERVDRVIESMRAPYAEGRAAVRWQPSRDGRADHRQVTVDLAPASGMR</sequence>
<gene>
    <name evidence="1" type="ORF">UA74_09150</name>
</gene>
<dbReference type="KEGG" id="acad:UA74_09150"/>
<organism evidence="1 2">
    <name type="scientific">Actinoalloteichus fjordicus</name>
    <dbReference type="NCBI Taxonomy" id="1612552"/>
    <lineage>
        <taxon>Bacteria</taxon>
        <taxon>Bacillati</taxon>
        <taxon>Actinomycetota</taxon>
        <taxon>Actinomycetes</taxon>
        <taxon>Pseudonocardiales</taxon>
        <taxon>Pseudonocardiaceae</taxon>
        <taxon>Actinoalloteichus</taxon>
    </lineage>
</organism>
<keyword evidence="2" id="KW-1185">Reference proteome</keyword>